<reference evidence="2" key="1">
    <citation type="submission" date="2016-11" db="EMBL/GenBank/DDBJ databases">
        <title>The genome of Nicotiana attenuata.</title>
        <authorList>
            <person name="Xu S."/>
            <person name="Brockmoeller T."/>
            <person name="Gaquerel E."/>
            <person name="Navarro A."/>
            <person name="Kuhl H."/>
            <person name="Gase K."/>
            <person name="Ling Z."/>
            <person name="Zhou W."/>
            <person name="Kreitzer C."/>
            <person name="Stanke M."/>
            <person name="Tang H."/>
            <person name="Lyons E."/>
            <person name="Pandey P."/>
            <person name="Pandey S.P."/>
            <person name="Timmermann B."/>
            <person name="Baldwin I.T."/>
        </authorList>
    </citation>
    <scope>NUCLEOTIDE SEQUENCE [LARGE SCALE GENOMIC DNA]</scope>
    <source>
        <strain evidence="2">UT</strain>
    </source>
</reference>
<dbReference type="Gramene" id="OIS96822">
    <property type="protein sequence ID" value="OIS96822"/>
    <property type="gene ID" value="A4A49_02562"/>
</dbReference>
<proteinExistence type="predicted"/>
<protein>
    <submittedName>
        <fullName evidence="2">Uncharacterized protein</fullName>
    </submittedName>
</protein>
<evidence type="ECO:0000313" key="2">
    <source>
        <dbReference type="EMBL" id="OIS96822.1"/>
    </source>
</evidence>
<evidence type="ECO:0000313" key="3">
    <source>
        <dbReference type="Proteomes" id="UP000187609"/>
    </source>
</evidence>
<comment type="caution">
    <text evidence="2">The sequence shown here is derived from an EMBL/GenBank/DDBJ whole genome shotgun (WGS) entry which is preliminary data.</text>
</comment>
<feature type="region of interest" description="Disordered" evidence="1">
    <location>
        <begin position="150"/>
        <end position="195"/>
    </location>
</feature>
<accession>A0A1J6IGF7</accession>
<gene>
    <name evidence="2" type="ORF">A4A49_02562</name>
</gene>
<feature type="compositionally biased region" description="Polar residues" evidence="1">
    <location>
        <begin position="16"/>
        <end position="28"/>
    </location>
</feature>
<evidence type="ECO:0000256" key="1">
    <source>
        <dbReference type="SAM" id="MobiDB-lite"/>
    </source>
</evidence>
<name>A0A1J6IGF7_NICAT</name>
<feature type="compositionally biased region" description="Acidic residues" evidence="1">
    <location>
        <begin position="109"/>
        <end position="124"/>
    </location>
</feature>
<dbReference type="AlphaFoldDB" id="A0A1J6IGF7"/>
<feature type="compositionally biased region" description="Polar residues" evidence="1">
    <location>
        <begin position="151"/>
        <end position="183"/>
    </location>
</feature>
<dbReference type="Proteomes" id="UP000187609">
    <property type="component" value="Unassembled WGS sequence"/>
</dbReference>
<keyword evidence="3" id="KW-1185">Reference proteome</keyword>
<feature type="compositionally biased region" description="Basic and acidic residues" evidence="1">
    <location>
        <begin position="51"/>
        <end position="60"/>
    </location>
</feature>
<organism evidence="2 3">
    <name type="scientific">Nicotiana attenuata</name>
    <name type="common">Coyote tobacco</name>
    <dbReference type="NCBI Taxonomy" id="49451"/>
    <lineage>
        <taxon>Eukaryota</taxon>
        <taxon>Viridiplantae</taxon>
        <taxon>Streptophyta</taxon>
        <taxon>Embryophyta</taxon>
        <taxon>Tracheophyta</taxon>
        <taxon>Spermatophyta</taxon>
        <taxon>Magnoliopsida</taxon>
        <taxon>eudicotyledons</taxon>
        <taxon>Gunneridae</taxon>
        <taxon>Pentapetalae</taxon>
        <taxon>asterids</taxon>
        <taxon>lamiids</taxon>
        <taxon>Solanales</taxon>
        <taxon>Solanaceae</taxon>
        <taxon>Nicotianoideae</taxon>
        <taxon>Nicotianeae</taxon>
        <taxon>Nicotiana</taxon>
    </lineage>
</organism>
<feature type="compositionally biased region" description="Polar residues" evidence="1">
    <location>
        <begin position="72"/>
        <end position="83"/>
    </location>
</feature>
<sequence length="195" mass="21870">MSDGNQENQPRHLSMGQPSSSQNQSNWREQQDKGTRDDIHQKGQELQNAGTHERPEDTNHPTRHSSPVAACQNANLSPSQPLLSNKGDIPIEGSHDAPSNNSIPKETFDKEEDEYRPISSEDEMDRYSDDVDKWIDEEQHCELLVAAVNGATEQDNVLSSQNRSLSMRTSPRLTRSRASSNSYVLPKSKSPITFK</sequence>
<feature type="compositionally biased region" description="Basic and acidic residues" evidence="1">
    <location>
        <begin position="29"/>
        <end position="43"/>
    </location>
</feature>
<feature type="region of interest" description="Disordered" evidence="1">
    <location>
        <begin position="1"/>
        <end position="125"/>
    </location>
</feature>
<dbReference type="EMBL" id="MJEQ01037193">
    <property type="protein sequence ID" value="OIS96822.1"/>
    <property type="molecule type" value="Genomic_DNA"/>
</dbReference>